<dbReference type="AlphaFoldDB" id="A0A1N6U9N2"/>
<dbReference type="Pfam" id="PF07729">
    <property type="entry name" value="FCD"/>
    <property type="match status" value="2"/>
</dbReference>
<feature type="domain" description="HTH gntR-type" evidence="4">
    <location>
        <begin position="271"/>
        <end position="341"/>
    </location>
</feature>
<dbReference type="CDD" id="cd07377">
    <property type="entry name" value="WHTH_GntR"/>
    <property type="match status" value="1"/>
</dbReference>
<evidence type="ECO:0000313" key="5">
    <source>
        <dbReference type="EMBL" id="SIQ62294.1"/>
    </source>
</evidence>
<reference evidence="5 6" key="1">
    <citation type="submission" date="2017-01" db="EMBL/GenBank/DDBJ databases">
        <authorList>
            <person name="Mah S.A."/>
            <person name="Swanson W.J."/>
            <person name="Moy G.W."/>
            <person name="Vacquier V.D."/>
        </authorList>
    </citation>
    <scope>NUCLEOTIDE SEQUENCE [LARGE SCALE GENOMIC DNA]</scope>
    <source>
        <strain evidence="5 6">RU36E</strain>
    </source>
</reference>
<evidence type="ECO:0000256" key="1">
    <source>
        <dbReference type="ARBA" id="ARBA00023015"/>
    </source>
</evidence>
<dbReference type="PROSITE" id="PS50949">
    <property type="entry name" value="HTH_GNTR"/>
    <property type="match status" value="2"/>
</dbReference>
<dbReference type="Gene3D" id="1.20.120.530">
    <property type="entry name" value="GntR ligand-binding domain-like"/>
    <property type="match status" value="2"/>
</dbReference>
<sequence length="492" mass="53116">MSDQSGSLLVSTRPAKLAERVAEALKRDISAIGWPVGQVFGSEAQLMERYGIGRATLREAIRQLERHGVANMRRGSGGGLVISRPARDSAALALATYLELIDASFGELYEARALIESQAVLLAAERLDEPDIPRARALIELLAQEQPGCFNVELRLLAEVRDFICRVSGNAAISLILEALQCATVSGRTPRDAHGRARVQAVFGQVRRLKIELLEALIGGDGLRARERIQDKLRLTRELIVELRGGLSHGPTSAMTELAAAPDFAFSRVYDKSAHRLAVVIARNISASGLGSGARIGAEPDLQARHGVSRAVLREAVRTLELHAIVRSRRGPGGGLLVATPDPSYTVRLAVEYLGQTQPLSQHFHAVWKNLQLAVAGLAAERLDAAGRQRLQGLLDSLQRASAAERLRRSGELDLCLAELSGNRALALFVRLLGALAESYPSGAVAQWILQHLGEHQARLGAAVLAGDPSLARRRMLDQLRLIETGFGLAED</sequence>
<keyword evidence="1" id="KW-0805">Transcription regulation</keyword>
<evidence type="ECO:0000259" key="4">
    <source>
        <dbReference type="PROSITE" id="PS50949"/>
    </source>
</evidence>
<organism evidence="5 6">
    <name type="scientific">Aquipseudomonas alcaligenes</name>
    <name type="common">Pseudomonas alcaligenes</name>
    <dbReference type="NCBI Taxonomy" id="43263"/>
    <lineage>
        <taxon>Bacteria</taxon>
        <taxon>Pseudomonadati</taxon>
        <taxon>Pseudomonadota</taxon>
        <taxon>Gammaproteobacteria</taxon>
        <taxon>Pseudomonadales</taxon>
        <taxon>Pseudomonadaceae</taxon>
        <taxon>Aquipseudomonas</taxon>
    </lineage>
</organism>
<protein>
    <submittedName>
        <fullName evidence="5">Transcriptional regulator, GntR family</fullName>
    </submittedName>
</protein>
<dbReference type="InterPro" id="IPR036390">
    <property type="entry name" value="WH_DNA-bd_sf"/>
</dbReference>
<dbReference type="PRINTS" id="PR00035">
    <property type="entry name" value="HTHGNTR"/>
</dbReference>
<dbReference type="RefSeq" id="WP_076427142.1">
    <property type="nucleotide sequence ID" value="NZ_FTMP01000006.1"/>
</dbReference>
<dbReference type="PANTHER" id="PTHR43537">
    <property type="entry name" value="TRANSCRIPTIONAL REGULATOR, GNTR FAMILY"/>
    <property type="match status" value="1"/>
</dbReference>
<accession>A0A1N6U9N2</accession>
<proteinExistence type="predicted"/>
<dbReference type="InterPro" id="IPR000524">
    <property type="entry name" value="Tscrpt_reg_HTH_GntR"/>
</dbReference>
<dbReference type="Proteomes" id="UP000185841">
    <property type="component" value="Unassembled WGS sequence"/>
</dbReference>
<evidence type="ECO:0000256" key="2">
    <source>
        <dbReference type="ARBA" id="ARBA00023125"/>
    </source>
</evidence>
<dbReference type="InterPro" id="IPR036388">
    <property type="entry name" value="WH-like_DNA-bd_sf"/>
</dbReference>
<name>A0A1N6U9N2_AQUAC</name>
<keyword evidence="2" id="KW-0238">DNA-binding</keyword>
<dbReference type="SMART" id="SM00895">
    <property type="entry name" value="FCD"/>
    <property type="match status" value="2"/>
</dbReference>
<dbReference type="InterPro" id="IPR008920">
    <property type="entry name" value="TF_FadR/GntR_C"/>
</dbReference>
<dbReference type="Gene3D" id="1.10.10.10">
    <property type="entry name" value="Winged helix-like DNA-binding domain superfamily/Winged helix DNA-binding domain"/>
    <property type="match status" value="2"/>
</dbReference>
<dbReference type="EMBL" id="FTMP01000006">
    <property type="protein sequence ID" value="SIQ62294.1"/>
    <property type="molecule type" value="Genomic_DNA"/>
</dbReference>
<gene>
    <name evidence="5" type="ORF">SAMN05878282_1068</name>
</gene>
<dbReference type="SUPFAM" id="SSF46785">
    <property type="entry name" value="Winged helix' DNA-binding domain"/>
    <property type="match status" value="2"/>
</dbReference>
<dbReference type="InterPro" id="IPR011711">
    <property type="entry name" value="GntR_C"/>
</dbReference>
<dbReference type="GO" id="GO:0003700">
    <property type="term" value="F:DNA-binding transcription factor activity"/>
    <property type="evidence" value="ECO:0007669"/>
    <property type="project" value="InterPro"/>
</dbReference>
<dbReference type="SUPFAM" id="SSF48008">
    <property type="entry name" value="GntR ligand-binding domain-like"/>
    <property type="match status" value="2"/>
</dbReference>
<keyword evidence="3" id="KW-0804">Transcription</keyword>
<dbReference type="PANTHER" id="PTHR43537:SF5">
    <property type="entry name" value="UXU OPERON TRANSCRIPTIONAL REGULATOR"/>
    <property type="match status" value="1"/>
</dbReference>
<feature type="domain" description="HTH gntR-type" evidence="4">
    <location>
        <begin position="15"/>
        <end position="85"/>
    </location>
</feature>
<evidence type="ECO:0000256" key="3">
    <source>
        <dbReference type="ARBA" id="ARBA00023163"/>
    </source>
</evidence>
<dbReference type="SMART" id="SM00345">
    <property type="entry name" value="HTH_GNTR"/>
    <property type="match status" value="2"/>
</dbReference>
<dbReference type="Pfam" id="PF00392">
    <property type="entry name" value="GntR"/>
    <property type="match status" value="1"/>
</dbReference>
<dbReference type="GO" id="GO:0003677">
    <property type="term" value="F:DNA binding"/>
    <property type="evidence" value="ECO:0007669"/>
    <property type="project" value="UniProtKB-KW"/>
</dbReference>
<evidence type="ECO:0000313" key="6">
    <source>
        <dbReference type="Proteomes" id="UP000185841"/>
    </source>
</evidence>